<dbReference type="SUPFAM" id="SSF141673">
    <property type="entry name" value="MOSC N-terminal domain-like"/>
    <property type="match status" value="1"/>
</dbReference>
<dbReference type="Pfam" id="PF03476">
    <property type="entry name" value="MOSC_N"/>
    <property type="match status" value="1"/>
</dbReference>
<protein>
    <submittedName>
        <fullName evidence="2">MOSC domain-containing protein</fullName>
    </submittedName>
</protein>
<organism evidence="2 3">
    <name type="scientific">Bowmanella yangjiangensis</name>
    <dbReference type="NCBI Taxonomy" id="2811230"/>
    <lineage>
        <taxon>Bacteria</taxon>
        <taxon>Pseudomonadati</taxon>
        <taxon>Pseudomonadota</taxon>
        <taxon>Gammaproteobacteria</taxon>
        <taxon>Alteromonadales</taxon>
        <taxon>Alteromonadaceae</taxon>
        <taxon>Bowmanella</taxon>
    </lineage>
</organism>
<dbReference type="RefSeq" id="WP_206595654.1">
    <property type="nucleotide sequence ID" value="NZ_JAFKCS010000021.1"/>
</dbReference>
<dbReference type="PANTHER" id="PTHR14237">
    <property type="entry name" value="MOLYBDOPTERIN COFACTOR SULFURASE MOSC"/>
    <property type="match status" value="1"/>
</dbReference>
<dbReference type="Pfam" id="PF03473">
    <property type="entry name" value="MOSC"/>
    <property type="match status" value="1"/>
</dbReference>
<dbReference type="PROSITE" id="PS51340">
    <property type="entry name" value="MOSC"/>
    <property type="match status" value="1"/>
</dbReference>
<dbReference type="InterPro" id="IPR011037">
    <property type="entry name" value="Pyrv_Knase-like_insert_dom_sf"/>
</dbReference>
<sequence length="276" mass="31218">MARLTDIYIYPIKSTQGIALSHTWVEGPGLSFDRRFMLADSKGRMLTGRALPKLVQVSALLRRDGLMVCHPDMPALYIRYADCAMVPVSTHVWKDQFDGFATTEAANRWFSILLGRECQLLYCGEHTPRFSEKAGVDVSFADGFPLLLISQASLQELNRRSPIVHQMAQFRPNLVVEDTLPFAEDGWQKIRIGEVEFKVDSPCSRCVFTTRDPRTGEFLADQEPLKTLGTFRKDESGKINFGMNLIPLNEGRLDLTMPVEILADREAEIYQQRVSA</sequence>
<reference evidence="2 3" key="1">
    <citation type="submission" date="2021-03" db="EMBL/GenBank/DDBJ databases">
        <title>novel species isolated from a fishpond in China.</title>
        <authorList>
            <person name="Lu H."/>
            <person name="Cai Z."/>
        </authorList>
    </citation>
    <scope>NUCLEOTIDE SEQUENCE [LARGE SCALE GENOMIC DNA]</scope>
    <source>
        <strain evidence="2 3">Y57</strain>
    </source>
</reference>
<keyword evidence="3" id="KW-1185">Reference proteome</keyword>
<evidence type="ECO:0000313" key="2">
    <source>
        <dbReference type="EMBL" id="MBN7821687.1"/>
    </source>
</evidence>
<name>A0ABS3CX35_9ALTE</name>
<dbReference type="PANTHER" id="PTHR14237:SF19">
    <property type="entry name" value="MITOCHONDRIAL AMIDOXIME REDUCING COMPONENT 1"/>
    <property type="match status" value="1"/>
</dbReference>
<comment type="caution">
    <text evidence="2">The sequence shown here is derived from an EMBL/GenBank/DDBJ whole genome shotgun (WGS) entry which is preliminary data.</text>
</comment>
<dbReference type="SUPFAM" id="SSF50800">
    <property type="entry name" value="PK beta-barrel domain-like"/>
    <property type="match status" value="1"/>
</dbReference>
<proteinExistence type="predicted"/>
<dbReference type="EMBL" id="JAFKCS010000021">
    <property type="protein sequence ID" value="MBN7821687.1"/>
    <property type="molecule type" value="Genomic_DNA"/>
</dbReference>
<feature type="domain" description="MOSC" evidence="1">
    <location>
        <begin position="118"/>
        <end position="262"/>
    </location>
</feature>
<accession>A0ABS3CX35</accession>
<dbReference type="InterPro" id="IPR005303">
    <property type="entry name" value="MOCOS_middle"/>
</dbReference>
<evidence type="ECO:0000313" key="3">
    <source>
        <dbReference type="Proteomes" id="UP000663992"/>
    </source>
</evidence>
<dbReference type="Proteomes" id="UP000663992">
    <property type="component" value="Unassembled WGS sequence"/>
</dbReference>
<evidence type="ECO:0000259" key="1">
    <source>
        <dbReference type="PROSITE" id="PS51340"/>
    </source>
</evidence>
<gene>
    <name evidence="2" type="ORF">J0A65_17595</name>
</gene>
<dbReference type="InterPro" id="IPR005302">
    <property type="entry name" value="MoCF_Sase_C"/>
</dbReference>